<feature type="signal peptide" evidence="1">
    <location>
        <begin position="1"/>
        <end position="25"/>
    </location>
</feature>
<comment type="caution">
    <text evidence="2">The sequence shown here is derived from an EMBL/GenBank/DDBJ whole genome shotgun (WGS) entry which is preliminary data.</text>
</comment>
<dbReference type="RefSeq" id="WP_190924692.1">
    <property type="nucleotide sequence ID" value="NZ_JACXJA010000003.1"/>
</dbReference>
<proteinExistence type="predicted"/>
<dbReference type="Pfam" id="PF01547">
    <property type="entry name" value="SBP_bac_1"/>
    <property type="match status" value="1"/>
</dbReference>
<gene>
    <name evidence="2" type="ORF">IDH45_03520</name>
</gene>
<evidence type="ECO:0000256" key="1">
    <source>
        <dbReference type="SAM" id="SignalP"/>
    </source>
</evidence>
<protein>
    <submittedName>
        <fullName evidence="2">Extracellular solute-binding protein</fullName>
    </submittedName>
</protein>
<keyword evidence="1" id="KW-0732">Signal</keyword>
<dbReference type="PANTHER" id="PTHR43649:SF12">
    <property type="entry name" value="DIACETYLCHITOBIOSE BINDING PROTEIN DASA"/>
    <property type="match status" value="1"/>
</dbReference>
<sequence length="435" mass="47673">MNYGKLGLLLTVVTGLLTGCGGNNAGSGNTEPAGNEPVTIKIGASGSANYANEALFQETVVEPVKKKYPHITLEYIPMGGKSSVKSIDDWMASGNIPDLILHSNGSMGELFDYDLLTDMTPLVKQTGTNLNRFDKAVLDSVRVASDQGWLVGIPYSQNFNALYYNKDIFDKFAVSYPTDGMTWDSVIELSKRVARTEAGISYVGLHPQWVLRPAYPLALTIVDAKTGRSQVTNAQWKQVSELLQKIVAIPNNWDGKSGSGDFWGKKTIAMLASTNVFALLEPESQKGFSGWDVVQYPSFPDQPDVSGMVDAWVLIVAKTSKHKTEAMQVINVITSDEVQLLAASKYAQMSTLANPVMKQQFGSKMDSLNIKGKNLQGIFKGKIVAAPKFSPYEKQARAPYQANMLKVFSGEMDVNTALRDADQKINKLLDEYKNR</sequence>
<keyword evidence="3" id="KW-1185">Reference proteome</keyword>
<accession>A0A927C7Q3</accession>
<feature type="chain" id="PRO_5037034804" evidence="1">
    <location>
        <begin position="26"/>
        <end position="435"/>
    </location>
</feature>
<name>A0A927C7Q3_9BACL</name>
<organism evidence="2 3">
    <name type="scientific">Paenibacillus oceani</name>
    <dbReference type="NCBI Taxonomy" id="2772510"/>
    <lineage>
        <taxon>Bacteria</taxon>
        <taxon>Bacillati</taxon>
        <taxon>Bacillota</taxon>
        <taxon>Bacilli</taxon>
        <taxon>Bacillales</taxon>
        <taxon>Paenibacillaceae</taxon>
        <taxon>Paenibacillus</taxon>
    </lineage>
</organism>
<dbReference type="PANTHER" id="PTHR43649">
    <property type="entry name" value="ARABINOSE-BINDING PROTEIN-RELATED"/>
    <property type="match status" value="1"/>
</dbReference>
<dbReference type="InterPro" id="IPR050490">
    <property type="entry name" value="Bact_solute-bd_prot1"/>
</dbReference>
<dbReference type="Gene3D" id="3.40.190.10">
    <property type="entry name" value="Periplasmic binding protein-like II"/>
    <property type="match status" value="1"/>
</dbReference>
<dbReference type="PROSITE" id="PS51257">
    <property type="entry name" value="PROKAR_LIPOPROTEIN"/>
    <property type="match status" value="1"/>
</dbReference>
<reference evidence="2" key="1">
    <citation type="submission" date="2020-09" db="EMBL/GenBank/DDBJ databases">
        <title>A novel bacterium of genus Paenibacillus, isolated from South China Sea.</title>
        <authorList>
            <person name="Huang H."/>
            <person name="Mo K."/>
            <person name="Hu Y."/>
        </authorList>
    </citation>
    <scope>NUCLEOTIDE SEQUENCE</scope>
    <source>
        <strain evidence="2">IB182363</strain>
    </source>
</reference>
<dbReference type="EMBL" id="JACXJA010000003">
    <property type="protein sequence ID" value="MBD2861056.1"/>
    <property type="molecule type" value="Genomic_DNA"/>
</dbReference>
<dbReference type="InterPro" id="IPR006059">
    <property type="entry name" value="SBP"/>
</dbReference>
<evidence type="ECO:0000313" key="2">
    <source>
        <dbReference type="EMBL" id="MBD2861056.1"/>
    </source>
</evidence>
<dbReference type="AlphaFoldDB" id="A0A927C7Q3"/>
<evidence type="ECO:0000313" key="3">
    <source>
        <dbReference type="Proteomes" id="UP000639396"/>
    </source>
</evidence>
<dbReference type="Proteomes" id="UP000639396">
    <property type="component" value="Unassembled WGS sequence"/>
</dbReference>
<dbReference type="SUPFAM" id="SSF53850">
    <property type="entry name" value="Periplasmic binding protein-like II"/>
    <property type="match status" value="1"/>
</dbReference>